<keyword evidence="3 6" id="KW-0133">Cell shape</keyword>
<dbReference type="PROSITE" id="PS52029">
    <property type="entry name" value="LD_TPASE"/>
    <property type="match status" value="1"/>
</dbReference>
<dbReference type="Gene3D" id="3.10.20.800">
    <property type="match status" value="1"/>
</dbReference>
<dbReference type="InterPro" id="IPR038054">
    <property type="entry name" value="LD_TPept-like_central_sf"/>
</dbReference>
<dbReference type="GO" id="GO:0016740">
    <property type="term" value="F:transferase activity"/>
    <property type="evidence" value="ECO:0007669"/>
    <property type="project" value="UniProtKB-KW"/>
</dbReference>
<feature type="active site" description="Proton donor/acceptor" evidence="6">
    <location>
        <position position="419"/>
    </location>
</feature>
<protein>
    <submittedName>
        <fullName evidence="8">L,D-transpeptidase/peptidoglycan binding protein</fullName>
    </submittedName>
</protein>
<dbReference type="GO" id="GO:0071555">
    <property type="term" value="P:cell wall organization"/>
    <property type="evidence" value="ECO:0007669"/>
    <property type="project" value="UniProtKB-UniRule"/>
</dbReference>
<dbReference type="SUPFAM" id="SSF141523">
    <property type="entry name" value="L,D-transpeptidase catalytic domain-like"/>
    <property type="match status" value="1"/>
</dbReference>
<dbReference type="Pfam" id="PF03734">
    <property type="entry name" value="YkuD"/>
    <property type="match status" value="1"/>
</dbReference>
<evidence type="ECO:0000256" key="3">
    <source>
        <dbReference type="ARBA" id="ARBA00022960"/>
    </source>
</evidence>
<sequence>MKKVFLVISVVVLLLIAAITVTTFAYARTSDYESSVLPDKTMINGVDCSGLTYREAASRISQEWNQRTLVVFGVLNEELTDFTDFGCTYDIENEIRKIKDNYMVFAAANRYFGLPVSVRIPMIVENYSDEFRERVFAADFLNHPNATESRDAYVDISDPDFPIVKEKYGTEADKEKFFKDLLTHIQIGDLKMIYDERSYYTMPKVTAESKELLDYQKFCRDYLGQKITYQLGSETFTLTSQQLQELMKEGYSGEADEEKVAAYVASLAEKYDNVGAKRSFTTLYGKSITVNGGLYGWTIDQEKEAAQLTADINSHKDVSRPPVYSFEGYGEYSRDVGNTYIDVDISTQKVRFYKDGGLIFSCDTVTGNRTTGTLTPTGTYYVINKARNVVLRGDNVDGTTYESPVKYWLGINWTGIGFHDADWRSSFGGSIWITNGSHGCINIPPSRMGELYNKAEINMPVVVHY</sequence>
<dbReference type="Proteomes" id="UP000824090">
    <property type="component" value="Unassembled WGS sequence"/>
</dbReference>
<dbReference type="InterPro" id="IPR022029">
    <property type="entry name" value="YoaR-like_PG-bd"/>
</dbReference>
<accession>A0A9D1L5A9</accession>
<comment type="caution">
    <text evidence="8">The sequence shown here is derived from an EMBL/GenBank/DDBJ whole genome shotgun (WGS) entry which is preliminary data.</text>
</comment>
<dbReference type="SUPFAM" id="SSF143985">
    <property type="entry name" value="L,D-transpeptidase pre-catalytic domain-like"/>
    <property type="match status" value="1"/>
</dbReference>
<dbReference type="GO" id="GO:0071972">
    <property type="term" value="F:peptidoglycan L,D-transpeptidase activity"/>
    <property type="evidence" value="ECO:0007669"/>
    <property type="project" value="TreeGrafter"/>
</dbReference>
<evidence type="ECO:0000256" key="4">
    <source>
        <dbReference type="ARBA" id="ARBA00022984"/>
    </source>
</evidence>
<evidence type="ECO:0000256" key="6">
    <source>
        <dbReference type="PROSITE-ProRule" id="PRU01373"/>
    </source>
</evidence>
<dbReference type="GO" id="GO:0008360">
    <property type="term" value="P:regulation of cell shape"/>
    <property type="evidence" value="ECO:0007669"/>
    <property type="project" value="UniProtKB-UniRule"/>
</dbReference>
<organism evidence="8 9">
    <name type="scientific">Candidatus Allocopromorpha excrementigallinarum</name>
    <dbReference type="NCBI Taxonomy" id="2840742"/>
    <lineage>
        <taxon>Bacteria</taxon>
        <taxon>Bacillati</taxon>
        <taxon>Bacillota</taxon>
        <taxon>Clostridia</taxon>
        <taxon>Eubacteriales</taxon>
        <taxon>Eubacteriaceae</taxon>
        <taxon>Eubacteriaceae incertae sedis</taxon>
        <taxon>Candidatus Allocopromorpha</taxon>
    </lineage>
</organism>
<evidence type="ECO:0000256" key="2">
    <source>
        <dbReference type="ARBA" id="ARBA00022679"/>
    </source>
</evidence>
<dbReference type="InterPro" id="IPR038063">
    <property type="entry name" value="Transpep_catalytic_dom"/>
</dbReference>
<evidence type="ECO:0000259" key="7">
    <source>
        <dbReference type="PROSITE" id="PS52029"/>
    </source>
</evidence>
<evidence type="ECO:0000256" key="5">
    <source>
        <dbReference type="ARBA" id="ARBA00023316"/>
    </source>
</evidence>
<dbReference type="Gene3D" id="2.40.440.10">
    <property type="entry name" value="L,D-transpeptidase catalytic domain-like"/>
    <property type="match status" value="1"/>
</dbReference>
<dbReference type="PANTHER" id="PTHR30582">
    <property type="entry name" value="L,D-TRANSPEPTIDASE"/>
    <property type="match status" value="1"/>
</dbReference>
<dbReference type="AlphaFoldDB" id="A0A9D1L5A9"/>
<dbReference type="CDD" id="cd16913">
    <property type="entry name" value="YkuD_like"/>
    <property type="match status" value="1"/>
</dbReference>
<keyword evidence="4 6" id="KW-0573">Peptidoglycan synthesis</keyword>
<proteinExistence type="predicted"/>
<dbReference type="GO" id="GO:0018104">
    <property type="term" value="P:peptidoglycan-protein cross-linking"/>
    <property type="evidence" value="ECO:0007669"/>
    <property type="project" value="TreeGrafter"/>
</dbReference>
<dbReference type="Pfam" id="PF12229">
    <property type="entry name" value="PG_binding_4"/>
    <property type="match status" value="1"/>
</dbReference>
<dbReference type="PANTHER" id="PTHR30582:SF33">
    <property type="entry name" value="EXPORTED PROTEIN"/>
    <property type="match status" value="1"/>
</dbReference>
<evidence type="ECO:0000256" key="1">
    <source>
        <dbReference type="ARBA" id="ARBA00004752"/>
    </source>
</evidence>
<keyword evidence="5 6" id="KW-0961">Cell wall biogenesis/degradation</keyword>
<gene>
    <name evidence="8" type="ORF">IAC50_02980</name>
</gene>
<name>A0A9D1L5A9_9FIRM</name>
<feature type="active site" description="Nucleophile" evidence="6">
    <location>
        <position position="440"/>
    </location>
</feature>
<reference evidence="8" key="2">
    <citation type="journal article" date="2021" name="PeerJ">
        <title>Extensive microbial diversity within the chicken gut microbiome revealed by metagenomics and culture.</title>
        <authorList>
            <person name="Gilroy R."/>
            <person name="Ravi A."/>
            <person name="Getino M."/>
            <person name="Pursley I."/>
            <person name="Horton D.L."/>
            <person name="Alikhan N.F."/>
            <person name="Baker D."/>
            <person name="Gharbi K."/>
            <person name="Hall N."/>
            <person name="Watson M."/>
            <person name="Adriaenssens E.M."/>
            <person name="Foster-Nyarko E."/>
            <person name="Jarju S."/>
            <person name="Secka A."/>
            <person name="Antonio M."/>
            <person name="Oren A."/>
            <person name="Chaudhuri R.R."/>
            <person name="La Ragione R."/>
            <person name="Hildebrand F."/>
            <person name="Pallen M.J."/>
        </authorList>
    </citation>
    <scope>NUCLEOTIDE SEQUENCE</scope>
    <source>
        <strain evidence="8">ChiHcec3-6078</strain>
    </source>
</reference>
<reference evidence="8" key="1">
    <citation type="submission" date="2020-10" db="EMBL/GenBank/DDBJ databases">
        <authorList>
            <person name="Gilroy R."/>
        </authorList>
    </citation>
    <scope>NUCLEOTIDE SEQUENCE</scope>
    <source>
        <strain evidence="8">ChiHcec3-6078</strain>
    </source>
</reference>
<dbReference type="InterPro" id="IPR050979">
    <property type="entry name" value="LD-transpeptidase"/>
</dbReference>
<comment type="pathway">
    <text evidence="1 6">Cell wall biogenesis; peptidoglycan biosynthesis.</text>
</comment>
<keyword evidence="2" id="KW-0808">Transferase</keyword>
<evidence type="ECO:0000313" key="9">
    <source>
        <dbReference type="Proteomes" id="UP000824090"/>
    </source>
</evidence>
<dbReference type="GO" id="GO:0005576">
    <property type="term" value="C:extracellular region"/>
    <property type="evidence" value="ECO:0007669"/>
    <property type="project" value="TreeGrafter"/>
</dbReference>
<evidence type="ECO:0000313" key="8">
    <source>
        <dbReference type="EMBL" id="HIU25449.1"/>
    </source>
</evidence>
<dbReference type="EMBL" id="DVMP01000063">
    <property type="protein sequence ID" value="HIU25449.1"/>
    <property type="molecule type" value="Genomic_DNA"/>
</dbReference>
<feature type="domain" description="L,D-TPase catalytic" evidence="7">
    <location>
        <begin position="339"/>
        <end position="464"/>
    </location>
</feature>
<dbReference type="InterPro" id="IPR005490">
    <property type="entry name" value="LD_TPept_cat_dom"/>
</dbReference>